<evidence type="ECO:0008006" key="5">
    <source>
        <dbReference type="Google" id="ProtNLM"/>
    </source>
</evidence>
<gene>
    <name evidence="3" type="ORF">PRZ48_007969</name>
</gene>
<proteinExistence type="predicted"/>
<feature type="domain" description="DUF8212" evidence="2">
    <location>
        <begin position="224"/>
        <end position="246"/>
    </location>
</feature>
<sequence>MRLINIHTLVLEEFFEPPPYAILSHRWIGREITYEQFIDPNQRHGLGYDKIASFCSLLQQHPDYLPTNIVWAWVDTCCIDKRSSAELTESINSMWQWYWKAEYCIAWLHDVHSGDETELQASEWFTRGWTLQEMIAPVEVYLFDSQWKPLGTRTSLSNELSSASGVPAEFLKDKGRERIHWTSIAKRMSWASKRKTTRPEDEAYCLFGLFDVNLPLLYGEGTYSFIRLQEEIIRRFDDESILAWKSKPYVSYATGFLASSPARFELCGGVDQAHTDNKRKKFRVTNRGVEMKASLLRFGSHDVEDSTDSISHTFFLEINCVDTPREKRSQGLRCVLALIQRNDGSFSRDTSGSTDKDTVVQEALMSGGFERLPEATIYLREDDYNHYYGGNFGSRNLATVPDSSWTVL</sequence>
<accession>A0ABR0EFA1</accession>
<comment type="caution">
    <text evidence="3">The sequence shown here is derived from an EMBL/GenBank/DDBJ whole genome shotgun (WGS) entry which is preliminary data.</text>
</comment>
<dbReference type="PANTHER" id="PTHR10622">
    <property type="entry name" value="HET DOMAIN-CONTAINING PROTEIN"/>
    <property type="match status" value="1"/>
</dbReference>
<keyword evidence="4" id="KW-1185">Reference proteome</keyword>
<dbReference type="InterPro" id="IPR010730">
    <property type="entry name" value="HET"/>
</dbReference>
<dbReference type="EMBL" id="JAXOVC010000006">
    <property type="protein sequence ID" value="KAK4499783.1"/>
    <property type="molecule type" value="Genomic_DNA"/>
</dbReference>
<evidence type="ECO:0000259" key="2">
    <source>
        <dbReference type="Pfam" id="PF26640"/>
    </source>
</evidence>
<dbReference type="Pfam" id="PF06985">
    <property type="entry name" value="HET"/>
    <property type="match status" value="1"/>
</dbReference>
<protein>
    <recommendedName>
        <fullName evidence="5">Heterokaryon incompatibility domain-containing protein</fullName>
    </recommendedName>
</protein>
<evidence type="ECO:0000313" key="3">
    <source>
        <dbReference type="EMBL" id="KAK4499783.1"/>
    </source>
</evidence>
<dbReference type="PANTHER" id="PTHR10622:SF12">
    <property type="entry name" value="HET DOMAIN-CONTAINING PROTEIN"/>
    <property type="match status" value="1"/>
</dbReference>
<dbReference type="Proteomes" id="UP001305779">
    <property type="component" value="Unassembled WGS sequence"/>
</dbReference>
<dbReference type="Pfam" id="PF26640">
    <property type="entry name" value="DUF8212"/>
    <property type="match status" value="1"/>
</dbReference>
<evidence type="ECO:0000313" key="4">
    <source>
        <dbReference type="Proteomes" id="UP001305779"/>
    </source>
</evidence>
<feature type="domain" description="Heterokaryon incompatibility" evidence="1">
    <location>
        <begin position="20"/>
        <end position="113"/>
    </location>
</feature>
<evidence type="ECO:0000259" key="1">
    <source>
        <dbReference type="Pfam" id="PF06985"/>
    </source>
</evidence>
<name>A0ABR0EFA1_ZASCE</name>
<dbReference type="InterPro" id="IPR058525">
    <property type="entry name" value="DUF8212"/>
</dbReference>
<organism evidence="3 4">
    <name type="scientific">Zasmidium cellare</name>
    <name type="common">Wine cellar mold</name>
    <name type="synonym">Racodium cellare</name>
    <dbReference type="NCBI Taxonomy" id="395010"/>
    <lineage>
        <taxon>Eukaryota</taxon>
        <taxon>Fungi</taxon>
        <taxon>Dikarya</taxon>
        <taxon>Ascomycota</taxon>
        <taxon>Pezizomycotina</taxon>
        <taxon>Dothideomycetes</taxon>
        <taxon>Dothideomycetidae</taxon>
        <taxon>Mycosphaerellales</taxon>
        <taxon>Mycosphaerellaceae</taxon>
        <taxon>Zasmidium</taxon>
    </lineage>
</organism>
<reference evidence="3 4" key="1">
    <citation type="journal article" date="2023" name="G3 (Bethesda)">
        <title>A chromosome-level genome assembly of Zasmidium syzygii isolated from banana leaves.</title>
        <authorList>
            <person name="van Westerhoven A.C."/>
            <person name="Mehrabi R."/>
            <person name="Talebi R."/>
            <person name="Steentjes M.B.F."/>
            <person name="Corcolon B."/>
            <person name="Chong P.A."/>
            <person name="Kema G.H.J."/>
            <person name="Seidl M.F."/>
        </authorList>
    </citation>
    <scope>NUCLEOTIDE SEQUENCE [LARGE SCALE GENOMIC DNA]</scope>
    <source>
        <strain evidence="3 4">P124</strain>
    </source>
</reference>